<reference evidence="2" key="1">
    <citation type="submission" date="2024-02" db="UniProtKB">
        <authorList>
            <consortium name="WormBaseParasite"/>
        </authorList>
    </citation>
    <scope>IDENTIFICATION</scope>
</reference>
<name>A0AAF3FR13_9BILA</name>
<dbReference type="WBParaSite" id="MBELARI_LOCUS912">
    <property type="protein sequence ID" value="MBELARI_LOCUS912"/>
    <property type="gene ID" value="MBELARI_LOCUS912"/>
</dbReference>
<sequence>MSTGNSLKRGYFIGSVTTEGKDYESTVEVELPLKIVFRGGRKFHVLKKRKVDGDLNLWHIDNAELGPWFSTLESLIEFYTANQSHLNSIETE</sequence>
<keyword evidence="1" id="KW-1185">Reference proteome</keyword>
<organism evidence="1 2">
    <name type="scientific">Mesorhabditis belari</name>
    <dbReference type="NCBI Taxonomy" id="2138241"/>
    <lineage>
        <taxon>Eukaryota</taxon>
        <taxon>Metazoa</taxon>
        <taxon>Ecdysozoa</taxon>
        <taxon>Nematoda</taxon>
        <taxon>Chromadorea</taxon>
        <taxon>Rhabditida</taxon>
        <taxon>Rhabditina</taxon>
        <taxon>Rhabditomorpha</taxon>
        <taxon>Rhabditoidea</taxon>
        <taxon>Rhabditidae</taxon>
        <taxon>Mesorhabditinae</taxon>
        <taxon>Mesorhabditis</taxon>
    </lineage>
</organism>
<proteinExistence type="predicted"/>
<accession>A0AAF3FR13</accession>
<dbReference type="Proteomes" id="UP000887575">
    <property type="component" value="Unassembled WGS sequence"/>
</dbReference>
<dbReference type="AlphaFoldDB" id="A0AAF3FR13"/>
<evidence type="ECO:0000313" key="1">
    <source>
        <dbReference type="Proteomes" id="UP000887575"/>
    </source>
</evidence>
<evidence type="ECO:0000313" key="2">
    <source>
        <dbReference type="WBParaSite" id="MBELARI_LOCUS912"/>
    </source>
</evidence>
<protein>
    <submittedName>
        <fullName evidence="2">SH2 domain-containing protein</fullName>
    </submittedName>
</protein>